<evidence type="ECO:0000313" key="4">
    <source>
        <dbReference type="Proteomes" id="UP000036277"/>
    </source>
</evidence>
<dbReference type="Pfam" id="PF01381">
    <property type="entry name" value="HTH_3"/>
    <property type="match status" value="1"/>
</dbReference>
<evidence type="ECO:0000313" key="3">
    <source>
        <dbReference type="EMBL" id="KMJ46918.1"/>
    </source>
</evidence>
<gene>
    <name evidence="3" type="ORF">AB204_01095</name>
</gene>
<organism evidence="3 4">
    <name type="scientific">Xenorhabdus khoisanae</name>
    <dbReference type="NCBI Taxonomy" id="880157"/>
    <lineage>
        <taxon>Bacteria</taxon>
        <taxon>Pseudomonadati</taxon>
        <taxon>Pseudomonadota</taxon>
        <taxon>Gammaproteobacteria</taxon>
        <taxon>Enterobacterales</taxon>
        <taxon>Morganellaceae</taxon>
        <taxon>Xenorhabdus</taxon>
    </lineage>
</organism>
<dbReference type="STRING" id="880157.AB204_01095"/>
<dbReference type="InterPro" id="IPR001387">
    <property type="entry name" value="Cro/C1-type_HTH"/>
</dbReference>
<dbReference type="SUPFAM" id="SSF47413">
    <property type="entry name" value="lambda repressor-like DNA-binding domains"/>
    <property type="match status" value="1"/>
</dbReference>
<dbReference type="PATRIC" id="fig|880157.4.peg.240"/>
<dbReference type="InterPro" id="IPR013430">
    <property type="entry name" value="Toxin_antidote_HigA"/>
</dbReference>
<dbReference type="EMBL" id="LFCV01000005">
    <property type="protein sequence ID" value="KMJ46918.1"/>
    <property type="molecule type" value="Genomic_DNA"/>
</dbReference>
<protein>
    <submittedName>
        <fullName evidence="3">XRE family transcriptional regulator</fullName>
    </submittedName>
</protein>
<keyword evidence="4" id="KW-1185">Reference proteome</keyword>
<evidence type="ECO:0000256" key="1">
    <source>
        <dbReference type="ARBA" id="ARBA00023125"/>
    </source>
</evidence>
<reference evidence="3 4" key="1">
    <citation type="submission" date="2015-06" db="EMBL/GenBank/DDBJ databases">
        <title>Draft Whole-Genome Sequence of the Entomopathogenic Bacterium Xenorhabdus khoisanae.</title>
        <authorList>
            <person name="Naidoo S."/>
            <person name="Featherston J."/>
            <person name="Gray V.M."/>
        </authorList>
    </citation>
    <scope>NUCLEOTIDE SEQUENCE [LARGE SCALE GENOMIC DNA]</scope>
    <source>
        <strain evidence="3 4">MCB</strain>
    </source>
</reference>
<feature type="domain" description="HTH cro/C1-type" evidence="2">
    <location>
        <begin position="14"/>
        <end position="69"/>
    </location>
</feature>
<dbReference type="CDD" id="cd00093">
    <property type="entry name" value="HTH_XRE"/>
    <property type="match status" value="1"/>
</dbReference>
<dbReference type="GO" id="GO:0003677">
    <property type="term" value="F:DNA binding"/>
    <property type="evidence" value="ECO:0007669"/>
    <property type="project" value="UniProtKB-KW"/>
</dbReference>
<sequence length="95" mass="10531">MSTMYNPPHPGELIKETMETLNLSARALAKALDVAPSTVQRLMTCQSHVSPEMAVRLSMVIGSAPHVWLGMQNAYDIWHIKQSLDTSRLQKLSVA</sequence>
<name>A0A0J5FXK4_9GAMM</name>
<evidence type="ECO:0000259" key="2">
    <source>
        <dbReference type="PROSITE" id="PS50943"/>
    </source>
</evidence>
<dbReference type="PANTHER" id="PTHR36924">
    <property type="entry name" value="ANTITOXIN HIGA-1"/>
    <property type="match status" value="1"/>
</dbReference>
<dbReference type="Gene3D" id="1.10.260.40">
    <property type="entry name" value="lambda repressor-like DNA-binding domains"/>
    <property type="match status" value="1"/>
</dbReference>
<dbReference type="NCBIfam" id="TIGR02607">
    <property type="entry name" value="antidote_HigA"/>
    <property type="match status" value="1"/>
</dbReference>
<proteinExistence type="predicted"/>
<comment type="caution">
    <text evidence="3">The sequence shown here is derived from an EMBL/GenBank/DDBJ whole genome shotgun (WGS) entry which is preliminary data.</text>
</comment>
<dbReference type="PANTHER" id="PTHR36924:SF1">
    <property type="entry name" value="ANTITOXIN HIGA-1"/>
    <property type="match status" value="1"/>
</dbReference>
<dbReference type="AlphaFoldDB" id="A0A0J5FXK4"/>
<accession>A0A0J5FXK4</accession>
<dbReference type="RefSeq" id="WP_047961557.1">
    <property type="nucleotide sequence ID" value="NZ_CAWMBG010000005.1"/>
</dbReference>
<keyword evidence="1" id="KW-0238">DNA-binding</keyword>
<dbReference type="OrthoDB" id="9793869at2"/>
<dbReference type="InterPro" id="IPR010982">
    <property type="entry name" value="Lambda_DNA-bd_dom_sf"/>
</dbReference>
<dbReference type="PROSITE" id="PS50943">
    <property type="entry name" value="HTH_CROC1"/>
    <property type="match status" value="1"/>
</dbReference>
<dbReference type="Proteomes" id="UP000036277">
    <property type="component" value="Unassembled WGS sequence"/>
</dbReference>